<gene>
    <name evidence="1" type="ORF">GCM10010328_67130</name>
</gene>
<evidence type="ECO:0000313" key="2">
    <source>
        <dbReference type="Proteomes" id="UP000624183"/>
    </source>
</evidence>
<dbReference type="Proteomes" id="UP000624183">
    <property type="component" value="Unassembled WGS sequence"/>
</dbReference>
<name>A0ABQ3CEG4_9ACTN</name>
<reference evidence="2" key="1">
    <citation type="journal article" date="2019" name="Int. J. Syst. Evol. Microbiol.">
        <title>The Global Catalogue of Microorganisms (GCM) 10K type strain sequencing project: providing services to taxonomists for standard genome sequencing and annotation.</title>
        <authorList>
            <consortium name="The Broad Institute Genomics Platform"/>
            <consortium name="The Broad Institute Genome Sequencing Center for Infectious Disease"/>
            <person name="Wu L."/>
            <person name="Ma J."/>
        </authorList>
    </citation>
    <scope>NUCLEOTIDE SEQUENCE [LARGE SCALE GENOMIC DNA]</scope>
    <source>
        <strain evidence="2">JCM 4602</strain>
    </source>
</reference>
<keyword evidence="2" id="KW-1185">Reference proteome</keyword>
<protein>
    <recommendedName>
        <fullName evidence="3">Transposase</fullName>
    </recommendedName>
</protein>
<evidence type="ECO:0008006" key="3">
    <source>
        <dbReference type="Google" id="ProtNLM"/>
    </source>
</evidence>
<organism evidence="1 2">
    <name type="scientific">Streptomyces rubiginosohelvolus</name>
    <dbReference type="NCBI Taxonomy" id="67362"/>
    <lineage>
        <taxon>Bacteria</taxon>
        <taxon>Bacillati</taxon>
        <taxon>Actinomycetota</taxon>
        <taxon>Actinomycetes</taxon>
        <taxon>Kitasatosporales</taxon>
        <taxon>Streptomycetaceae</taxon>
        <taxon>Streptomyces</taxon>
    </lineage>
</organism>
<proteinExistence type="predicted"/>
<accession>A0ABQ3CEG4</accession>
<comment type="caution">
    <text evidence="1">The sequence shown here is derived from an EMBL/GenBank/DDBJ whole genome shotgun (WGS) entry which is preliminary data.</text>
</comment>
<evidence type="ECO:0000313" key="1">
    <source>
        <dbReference type="EMBL" id="GGZ83423.1"/>
    </source>
</evidence>
<dbReference type="EMBL" id="BMUW01000033">
    <property type="protein sequence ID" value="GGZ83423.1"/>
    <property type="molecule type" value="Genomic_DNA"/>
</dbReference>
<sequence length="59" mass="6518">MLTDLIRRIITRLTTPLKSASYSCGKCGLKVEVTDDADRVSRVLDMALGHTCKPQPKTL</sequence>